<keyword evidence="1" id="KW-0472">Membrane</keyword>
<comment type="caution">
    <text evidence="3">The sequence shown here is derived from an EMBL/GenBank/DDBJ whole genome shotgun (WGS) entry which is preliminary data.</text>
</comment>
<name>A0A644XQW9_9ZZZZ</name>
<sequence>MENRIRNNTTNTYAVILVHILLWSMIVVAPYFFIDRERLFRWDLFIRSTPDTLGLLLVFYINYFLLIKQFLFKGRTREFIFYNLLLIVAAAVLMHFGNDLLRWISPEHMPRRGGRKFRPSPWLFVIRNLTTLVTMMGLSVALKMTFRWFEVESERKELEKAKSEAELQNMKNQISPHFLLNTLNNIYALVEFNPSKAQQAVLDLSKLLRHILYDNDKPLVPLHQEVDFIKNYVDLMRIRLSENVKLNTQLSVKTNSGTPIAPLIFISLIENAFKHGISGDKPSFIDISLSETPDGKIEFVSRNSYYPKSEADKSGSGIGLGLVKKRLEMAYPGRYQWDSEVTGDTYSTTLIINTKED</sequence>
<feature type="domain" description="Signal transduction histidine kinase internal region" evidence="2">
    <location>
        <begin position="165"/>
        <end position="243"/>
    </location>
</feature>
<proteinExistence type="predicted"/>
<feature type="transmembrane region" description="Helical" evidence="1">
    <location>
        <begin position="124"/>
        <end position="146"/>
    </location>
</feature>
<dbReference type="PANTHER" id="PTHR34220">
    <property type="entry name" value="SENSOR HISTIDINE KINASE YPDA"/>
    <property type="match status" value="1"/>
</dbReference>
<dbReference type="SUPFAM" id="SSF55874">
    <property type="entry name" value="ATPase domain of HSP90 chaperone/DNA topoisomerase II/histidine kinase"/>
    <property type="match status" value="1"/>
</dbReference>
<gene>
    <name evidence="3" type="ORF">SDC9_65045</name>
</gene>
<organism evidence="3">
    <name type="scientific">bioreactor metagenome</name>
    <dbReference type="NCBI Taxonomy" id="1076179"/>
    <lineage>
        <taxon>unclassified sequences</taxon>
        <taxon>metagenomes</taxon>
        <taxon>ecological metagenomes</taxon>
    </lineage>
</organism>
<dbReference type="Pfam" id="PF06580">
    <property type="entry name" value="His_kinase"/>
    <property type="match status" value="1"/>
</dbReference>
<dbReference type="PANTHER" id="PTHR34220:SF7">
    <property type="entry name" value="SENSOR HISTIDINE KINASE YPDA"/>
    <property type="match status" value="1"/>
</dbReference>
<feature type="transmembrane region" description="Helical" evidence="1">
    <location>
        <begin position="79"/>
        <end position="104"/>
    </location>
</feature>
<accession>A0A644XQW9</accession>
<evidence type="ECO:0000313" key="3">
    <source>
        <dbReference type="EMBL" id="MPM18632.1"/>
    </source>
</evidence>
<dbReference type="GO" id="GO:0000155">
    <property type="term" value="F:phosphorelay sensor kinase activity"/>
    <property type="evidence" value="ECO:0007669"/>
    <property type="project" value="InterPro"/>
</dbReference>
<dbReference type="AlphaFoldDB" id="A0A644XQW9"/>
<feature type="transmembrane region" description="Helical" evidence="1">
    <location>
        <begin position="12"/>
        <end position="33"/>
    </location>
</feature>
<feature type="transmembrane region" description="Helical" evidence="1">
    <location>
        <begin position="53"/>
        <end position="72"/>
    </location>
</feature>
<reference evidence="3" key="1">
    <citation type="submission" date="2019-08" db="EMBL/GenBank/DDBJ databases">
        <authorList>
            <person name="Kucharzyk K."/>
            <person name="Murdoch R.W."/>
            <person name="Higgins S."/>
            <person name="Loffler F."/>
        </authorList>
    </citation>
    <scope>NUCLEOTIDE SEQUENCE</scope>
</reference>
<dbReference type="InterPro" id="IPR010559">
    <property type="entry name" value="Sig_transdc_His_kin_internal"/>
</dbReference>
<evidence type="ECO:0000259" key="2">
    <source>
        <dbReference type="Pfam" id="PF06580"/>
    </source>
</evidence>
<dbReference type="EMBL" id="VSSQ01003022">
    <property type="protein sequence ID" value="MPM18632.1"/>
    <property type="molecule type" value="Genomic_DNA"/>
</dbReference>
<protein>
    <recommendedName>
        <fullName evidence="2">Signal transduction histidine kinase internal region domain-containing protein</fullName>
    </recommendedName>
</protein>
<dbReference type="InterPro" id="IPR036890">
    <property type="entry name" value="HATPase_C_sf"/>
</dbReference>
<dbReference type="Gene3D" id="3.30.565.10">
    <property type="entry name" value="Histidine kinase-like ATPase, C-terminal domain"/>
    <property type="match status" value="1"/>
</dbReference>
<keyword evidence="1" id="KW-1133">Transmembrane helix</keyword>
<keyword evidence="1" id="KW-0812">Transmembrane</keyword>
<dbReference type="InterPro" id="IPR050640">
    <property type="entry name" value="Bact_2-comp_sensor_kinase"/>
</dbReference>
<evidence type="ECO:0000256" key="1">
    <source>
        <dbReference type="SAM" id="Phobius"/>
    </source>
</evidence>
<dbReference type="GO" id="GO:0016020">
    <property type="term" value="C:membrane"/>
    <property type="evidence" value="ECO:0007669"/>
    <property type="project" value="InterPro"/>
</dbReference>